<dbReference type="PANTHER" id="PTHR33103">
    <property type="entry name" value="OS01G0153900 PROTEIN"/>
    <property type="match status" value="1"/>
</dbReference>
<comment type="caution">
    <text evidence="1">The sequence shown here is derived from an EMBL/GenBank/DDBJ whole genome shotgun (WGS) entry which is preliminary data.</text>
</comment>
<organism evidence="1 2">
    <name type="scientific">Castilleja foliolosa</name>
    <dbReference type="NCBI Taxonomy" id="1961234"/>
    <lineage>
        <taxon>Eukaryota</taxon>
        <taxon>Viridiplantae</taxon>
        <taxon>Streptophyta</taxon>
        <taxon>Embryophyta</taxon>
        <taxon>Tracheophyta</taxon>
        <taxon>Spermatophyta</taxon>
        <taxon>Magnoliopsida</taxon>
        <taxon>eudicotyledons</taxon>
        <taxon>Gunneridae</taxon>
        <taxon>Pentapetalae</taxon>
        <taxon>asterids</taxon>
        <taxon>lamiids</taxon>
        <taxon>Lamiales</taxon>
        <taxon>Orobanchaceae</taxon>
        <taxon>Pedicularideae</taxon>
        <taxon>Castillejinae</taxon>
        <taxon>Castilleja</taxon>
    </lineage>
</organism>
<dbReference type="InterPro" id="IPR007750">
    <property type="entry name" value="DUF674"/>
</dbReference>
<evidence type="ECO:0000313" key="1">
    <source>
        <dbReference type="EMBL" id="KAL3635452.1"/>
    </source>
</evidence>
<gene>
    <name evidence="1" type="ORF">CASFOL_019999</name>
</gene>
<dbReference type="AlphaFoldDB" id="A0ABD3D155"/>
<evidence type="ECO:0008006" key="3">
    <source>
        <dbReference type="Google" id="ProtNLM"/>
    </source>
</evidence>
<dbReference type="Pfam" id="PF05056">
    <property type="entry name" value="DUF674"/>
    <property type="match status" value="1"/>
</dbReference>
<proteinExistence type="predicted"/>
<dbReference type="Proteomes" id="UP001632038">
    <property type="component" value="Unassembled WGS sequence"/>
</dbReference>
<name>A0ABD3D155_9LAMI</name>
<protein>
    <recommendedName>
        <fullName evidence="3">DUF674 family protein</fullName>
    </recommendedName>
</protein>
<sequence length="463" mass="51236">MSKTGEIKFSLKVVINKQRTKVFYAEVGSDFADILLSFLSLPLGTIVRIFGKHYGDESPVFGSLTTLYNSLSDLDSDIFCTESCKQMLLNPRKSLKNEHCKFKLNVDDTHRTKCFMCANMGCRFKETPNLSLYYNTTKCDCGKSALSHEIVLMEDTAGVDQGNGGVYTKSTASFIISDDLQIFPSETRHAIHILKDLGITDIDVTELMDVTFGLNQVMDLLKGSLLSETPLTDIILNNGLLNSFTAKCDMCILPVDQASSNVKNIAVKGIMQESTNRLLLVESDGNFVDFLFSLFTIPLGAVECLLGGSTGLKNIDNLYKSLGNITDDKYLKAKDTKTMLLEPRLPIGFVSKDKILPLIEETWIHSLSDYSFKSPKGPGNYVKGQKMYMVTDDLTATPLYTASSISIFKQMKVPLYDIKELELDIGLKEALSILKASLTSTSALTDGLMIKPTSMKKPKQEHA</sequence>
<reference evidence="2" key="1">
    <citation type="journal article" date="2024" name="IScience">
        <title>Strigolactones Initiate the Formation of Haustorium-like Structures in Castilleja.</title>
        <authorList>
            <person name="Buerger M."/>
            <person name="Peterson D."/>
            <person name="Chory J."/>
        </authorList>
    </citation>
    <scope>NUCLEOTIDE SEQUENCE [LARGE SCALE GENOMIC DNA]</scope>
</reference>
<dbReference type="EMBL" id="JAVIJP010000027">
    <property type="protein sequence ID" value="KAL3635452.1"/>
    <property type="molecule type" value="Genomic_DNA"/>
</dbReference>
<keyword evidence="2" id="KW-1185">Reference proteome</keyword>
<accession>A0ABD3D155</accession>
<evidence type="ECO:0000313" key="2">
    <source>
        <dbReference type="Proteomes" id="UP001632038"/>
    </source>
</evidence>
<dbReference type="PANTHER" id="PTHR33103:SF27">
    <property type="entry name" value="OS04G0594700 PROTEIN"/>
    <property type="match status" value="1"/>
</dbReference>